<dbReference type="STRING" id="1192034.CAP_3719"/>
<dbReference type="Proteomes" id="UP000019678">
    <property type="component" value="Unassembled WGS sequence"/>
</dbReference>
<accession>A0A017T6L7</accession>
<dbReference type="AlphaFoldDB" id="A0A017T6L7"/>
<evidence type="ECO:0000313" key="3">
    <source>
        <dbReference type="Proteomes" id="UP000019678"/>
    </source>
</evidence>
<comment type="caution">
    <text evidence="2">The sequence shown here is derived from an EMBL/GenBank/DDBJ whole genome shotgun (WGS) entry which is preliminary data.</text>
</comment>
<reference evidence="2 3" key="1">
    <citation type="submission" date="2013-05" db="EMBL/GenBank/DDBJ databases">
        <title>Genome assembly of Chondromyces apiculatus DSM 436.</title>
        <authorList>
            <person name="Sharma G."/>
            <person name="Khatri I."/>
            <person name="Kaur C."/>
            <person name="Mayilraj S."/>
            <person name="Subramanian S."/>
        </authorList>
    </citation>
    <scope>NUCLEOTIDE SEQUENCE [LARGE SCALE GENOMIC DNA]</scope>
    <source>
        <strain evidence="2 3">DSM 436</strain>
    </source>
</reference>
<name>A0A017T6L7_9BACT</name>
<proteinExistence type="predicted"/>
<feature type="region of interest" description="Disordered" evidence="1">
    <location>
        <begin position="1"/>
        <end position="36"/>
    </location>
</feature>
<organism evidence="2 3">
    <name type="scientific">Chondromyces apiculatus DSM 436</name>
    <dbReference type="NCBI Taxonomy" id="1192034"/>
    <lineage>
        <taxon>Bacteria</taxon>
        <taxon>Pseudomonadati</taxon>
        <taxon>Myxococcota</taxon>
        <taxon>Polyangia</taxon>
        <taxon>Polyangiales</taxon>
        <taxon>Polyangiaceae</taxon>
        <taxon>Chondromyces</taxon>
    </lineage>
</organism>
<keyword evidence="3" id="KW-1185">Reference proteome</keyword>
<protein>
    <submittedName>
        <fullName evidence="2">Uncharacterized protein</fullName>
    </submittedName>
</protein>
<evidence type="ECO:0000256" key="1">
    <source>
        <dbReference type="SAM" id="MobiDB-lite"/>
    </source>
</evidence>
<dbReference type="EMBL" id="ASRX01000028">
    <property type="protein sequence ID" value="EYF04908.1"/>
    <property type="molecule type" value="Genomic_DNA"/>
</dbReference>
<evidence type="ECO:0000313" key="2">
    <source>
        <dbReference type="EMBL" id="EYF04908.1"/>
    </source>
</evidence>
<gene>
    <name evidence="2" type="ORF">CAP_3719</name>
</gene>
<dbReference type="eggNOG" id="ENOG50331C0">
    <property type="taxonomic scope" value="Bacteria"/>
</dbReference>
<sequence>MLGPARRADASIARAPPRPRPMRPRSPLDNLPDVRDGLTRPERIVLVTLAELQEERRGRNVPTAMLYGRVVERIDMSVDELQRILQRLGAARGYGG</sequence>